<evidence type="ECO:0000256" key="2">
    <source>
        <dbReference type="SAM" id="MobiDB-lite"/>
    </source>
</evidence>
<dbReference type="Gene3D" id="3.40.50.300">
    <property type="entry name" value="P-loop containing nucleotide triphosphate hydrolases"/>
    <property type="match status" value="1"/>
</dbReference>
<dbReference type="Proteomes" id="UP000250918">
    <property type="component" value="Unassembled WGS sequence"/>
</dbReference>
<sequence>ASDLHIRVGVRPHLRVNGRLEQIATDPLTIDSMEQIVSQILNEKQQERFYKKNEMDLALSVAKLGRFRINLFRQRGTTGIAIRAVNTSVPSFDDLHLPPIIKKLAQEQRGLIVVTGTTGSGKSTTLAAVLEEMNATRGVNIMTVEDPIEYIYRDKKAIISQREVGGDTETFASALRHAFRQDPDVILIGEVRDLETMSIALTAADTGHLVLTTLHTLNVVETITRIVSFFPPHQHQQIRLLLGGTLKSIICQRLVPRSDTPGRVPALEIMINSAAVKECIMVPEKTIDIPELMAGGGVQYGMQTFDQSIMKLFKQGMISFEEAMNNATNPDDFDLRLRGITGAADRWGEEEGGAPKEADETPKTQGFAKY</sequence>
<dbReference type="EMBL" id="PQAP01000167">
    <property type="protein sequence ID" value="PWB69662.1"/>
    <property type="molecule type" value="Genomic_DNA"/>
</dbReference>
<comment type="caution">
    <text evidence="4">The sequence shown here is derived from an EMBL/GenBank/DDBJ whole genome shotgun (WGS) entry which is preliminary data.</text>
</comment>
<feature type="domain" description="AAA+ ATPase" evidence="3">
    <location>
        <begin position="108"/>
        <end position="233"/>
    </location>
</feature>
<dbReference type="InterPro" id="IPR003593">
    <property type="entry name" value="AAA+_ATPase"/>
</dbReference>
<name>A0A855WWW5_9BACT</name>
<dbReference type="InterPro" id="IPR050921">
    <property type="entry name" value="T4SS_GSP_E_ATPase"/>
</dbReference>
<dbReference type="NCBIfam" id="TIGR01420">
    <property type="entry name" value="pilT_fam"/>
    <property type="match status" value="1"/>
</dbReference>
<dbReference type="AlphaFoldDB" id="A0A855WWW5"/>
<dbReference type="PANTHER" id="PTHR30486">
    <property type="entry name" value="TWITCHING MOTILITY PROTEIN PILT"/>
    <property type="match status" value="1"/>
</dbReference>
<dbReference type="GO" id="GO:0016887">
    <property type="term" value="F:ATP hydrolysis activity"/>
    <property type="evidence" value="ECO:0007669"/>
    <property type="project" value="InterPro"/>
</dbReference>
<evidence type="ECO:0000259" key="3">
    <source>
        <dbReference type="SMART" id="SM00382"/>
    </source>
</evidence>
<comment type="similarity">
    <text evidence="1">Belongs to the GSP E family.</text>
</comment>
<evidence type="ECO:0000256" key="1">
    <source>
        <dbReference type="ARBA" id="ARBA00006611"/>
    </source>
</evidence>
<evidence type="ECO:0000313" key="4">
    <source>
        <dbReference type="EMBL" id="PWB69662.1"/>
    </source>
</evidence>
<organism evidence="4 5">
    <name type="scientific">candidate division GN15 bacterium</name>
    <dbReference type="NCBI Taxonomy" id="2072418"/>
    <lineage>
        <taxon>Bacteria</taxon>
        <taxon>candidate division GN15</taxon>
    </lineage>
</organism>
<feature type="compositionally biased region" description="Basic and acidic residues" evidence="2">
    <location>
        <begin position="346"/>
        <end position="362"/>
    </location>
</feature>
<reference evidence="4 5" key="1">
    <citation type="journal article" date="2018" name="ISME J.">
        <title>A methanotrophic archaeon couples anaerobic oxidation of methane to Fe(III) reduction.</title>
        <authorList>
            <person name="Cai C."/>
            <person name="Leu A.O."/>
            <person name="Xie G.J."/>
            <person name="Guo J."/>
            <person name="Feng Y."/>
            <person name="Zhao J.X."/>
            <person name="Tyson G.W."/>
            <person name="Yuan Z."/>
            <person name="Hu S."/>
        </authorList>
    </citation>
    <scope>NUCLEOTIDE SEQUENCE [LARGE SCALE GENOMIC DNA]</scope>
    <source>
        <strain evidence="4">FeB_12</strain>
    </source>
</reference>
<dbReference type="PANTHER" id="PTHR30486:SF12">
    <property type="entry name" value="TYPE IV PILUS ATPASE PILU"/>
    <property type="match status" value="1"/>
</dbReference>
<dbReference type="Gene3D" id="3.30.450.90">
    <property type="match status" value="1"/>
</dbReference>
<gene>
    <name evidence="4" type="ORF">C3F09_10170</name>
</gene>
<evidence type="ECO:0000313" key="5">
    <source>
        <dbReference type="Proteomes" id="UP000250918"/>
    </source>
</evidence>
<dbReference type="Pfam" id="PF00437">
    <property type="entry name" value="T2SSE"/>
    <property type="match status" value="1"/>
</dbReference>
<protein>
    <submittedName>
        <fullName evidence="4">Type IV pili twitching motility protein PilT</fullName>
    </submittedName>
</protein>
<dbReference type="InterPro" id="IPR027417">
    <property type="entry name" value="P-loop_NTPase"/>
</dbReference>
<dbReference type="SUPFAM" id="SSF52540">
    <property type="entry name" value="P-loop containing nucleoside triphosphate hydrolases"/>
    <property type="match status" value="1"/>
</dbReference>
<dbReference type="InterPro" id="IPR001482">
    <property type="entry name" value="T2SS/T4SS_dom"/>
</dbReference>
<feature type="non-terminal residue" evidence="4">
    <location>
        <position position="1"/>
    </location>
</feature>
<dbReference type="SMART" id="SM00382">
    <property type="entry name" value="AAA"/>
    <property type="match status" value="1"/>
</dbReference>
<dbReference type="GO" id="GO:0005524">
    <property type="term" value="F:ATP binding"/>
    <property type="evidence" value="ECO:0007669"/>
    <property type="project" value="InterPro"/>
</dbReference>
<dbReference type="InterPro" id="IPR006321">
    <property type="entry name" value="PilT/PilU"/>
</dbReference>
<dbReference type="CDD" id="cd01131">
    <property type="entry name" value="PilT"/>
    <property type="match status" value="1"/>
</dbReference>
<accession>A0A855WWW5</accession>
<feature type="region of interest" description="Disordered" evidence="2">
    <location>
        <begin position="344"/>
        <end position="370"/>
    </location>
</feature>
<proteinExistence type="inferred from homology"/>